<evidence type="ECO:0000313" key="1">
    <source>
        <dbReference type="EMBL" id="MFB9149538.1"/>
    </source>
</evidence>
<organism evidence="1 2">
    <name type="scientific">Roseovarius ramblicola</name>
    <dbReference type="NCBI Taxonomy" id="2022336"/>
    <lineage>
        <taxon>Bacteria</taxon>
        <taxon>Pseudomonadati</taxon>
        <taxon>Pseudomonadota</taxon>
        <taxon>Alphaproteobacteria</taxon>
        <taxon>Rhodobacterales</taxon>
        <taxon>Roseobacteraceae</taxon>
        <taxon>Roseovarius</taxon>
    </lineage>
</organism>
<protein>
    <submittedName>
        <fullName evidence="1">Terminase small subunit</fullName>
    </submittedName>
</protein>
<dbReference type="RefSeq" id="WP_377068554.1">
    <property type="nucleotide sequence ID" value="NZ_JBHMEC010000011.1"/>
</dbReference>
<dbReference type="InterPro" id="IPR036388">
    <property type="entry name" value="WH-like_DNA-bd_sf"/>
</dbReference>
<proteinExistence type="predicted"/>
<gene>
    <name evidence="1" type="ORF">ACFFU4_07210</name>
</gene>
<comment type="caution">
    <text evidence="1">The sequence shown here is derived from an EMBL/GenBank/DDBJ whole genome shotgun (WGS) entry which is preliminary data.</text>
</comment>
<keyword evidence="2" id="KW-1185">Reference proteome</keyword>
<dbReference type="InterPro" id="IPR009061">
    <property type="entry name" value="DNA-bd_dom_put_sf"/>
</dbReference>
<dbReference type="Proteomes" id="UP001589670">
    <property type="component" value="Unassembled WGS sequence"/>
</dbReference>
<dbReference type="Gene3D" id="1.10.10.10">
    <property type="entry name" value="Winged helix-like DNA-binding domain superfamily/Winged helix DNA-binding domain"/>
    <property type="match status" value="1"/>
</dbReference>
<sequence>MSDKHAKGQILNRTKMADSLGISMPTLDEWVRRGCPVVTRGGRGRSWQFNSAAVRSWRDDDIRASMQDTRHATNDELRRRKLQAETEQAELDVARAKELVVPVEQFERALDKAFGEVRAGLRNVLPGRAARRLVGETDETQMKAVLLEEIDQALEALADADLIHEADLDIDEGDDPDSEDG</sequence>
<name>A0ABV5HYQ2_9RHOB</name>
<dbReference type="Pfam" id="PF07471">
    <property type="entry name" value="Phage_Nu1"/>
    <property type="match status" value="1"/>
</dbReference>
<dbReference type="EMBL" id="JBHMEC010000011">
    <property type="protein sequence ID" value="MFB9149538.1"/>
    <property type="molecule type" value="Genomic_DNA"/>
</dbReference>
<reference evidence="1 2" key="1">
    <citation type="submission" date="2024-09" db="EMBL/GenBank/DDBJ databases">
        <authorList>
            <person name="Sun Q."/>
            <person name="Mori K."/>
        </authorList>
    </citation>
    <scope>NUCLEOTIDE SEQUENCE [LARGE SCALE GENOMIC DNA]</scope>
    <source>
        <strain evidence="1 2">CECT 9424</strain>
    </source>
</reference>
<accession>A0ABV5HYQ2</accession>
<evidence type="ECO:0000313" key="2">
    <source>
        <dbReference type="Proteomes" id="UP001589670"/>
    </source>
</evidence>
<dbReference type="SUPFAM" id="SSF46955">
    <property type="entry name" value="Putative DNA-binding domain"/>
    <property type="match status" value="1"/>
</dbReference>
<dbReference type="InterPro" id="IPR010906">
    <property type="entry name" value="Phage_lambda_Nu1_terminase-ssu"/>
</dbReference>